<dbReference type="InterPro" id="IPR049312">
    <property type="entry name" value="GIDA_C_N"/>
</dbReference>
<keyword evidence="3" id="KW-0285">Flavoprotein</keyword>
<evidence type="ECO:0000313" key="6">
    <source>
        <dbReference type="EMBL" id="SVA05078.1"/>
    </source>
</evidence>
<dbReference type="SMART" id="SM01228">
    <property type="entry name" value="GIDA_assoc_3"/>
    <property type="match status" value="1"/>
</dbReference>
<organism evidence="6">
    <name type="scientific">marine metagenome</name>
    <dbReference type="NCBI Taxonomy" id="408172"/>
    <lineage>
        <taxon>unclassified sequences</taxon>
        <taxon>metagenomes</taxon>
        <taxon>ecological metagenomes</taxon>
    </lineage>
</organism>
<sequence length="629" mass="70000">MTRLNNVDTIIVGGGHAGAEAALAAARTNCKVLLVTMNSQTIGRMSCNPSIGGLAKGQMVREVDALGGVMGEAADITGTQFKVLNKSKGRAVWSPRAQVDKLEYEKYIQKKVTNHNNITVVEGEVVSPIIKNGCAVGVTMSNHEKIKCKSVVLTNGTFLNGLIHIGDKKIPAGRMGEVRSEGITESLSSLGLKHGRLKTGTPPRINRKTINWPVLDKIMGDEKPSPFSHFHSIFNPPNTPSYCANTNERVHNIIWENINKSPMYSGEILGVGPRYCPSIEDKINRFKERSRHRLICEPEWKNSDQIYLNGFSTSLPEKIQLQALQQIKGFEKVTLIKPGYAIEYDYFYPNQLKTTLETKTYKNLYLAGQINGTSGYEEAAIQGLIAGANAGLSCVGLEPITLSRAEAYGGVLIDDLTTKNTPEPYRMFTSRAENRLILRFTNANKRLSLKAFNSKLINKTQHNTMQKQIKEVAALIKSCDKSITSTEANPILKKMNEKEITQKTKLKDLIKRPMVNLKMFISIKAKDTKVSEPYVDEILLEADTEIKYVGYVRRINKQTNNILKNEAMLLSSKTKYEKIKGLSKEAQEKLNKTKPENMGQAMRISGVTISDAAVLSVYMTKKHRVSRET</sequence>
<dbReference type="PANTHER" id="PTHR11806:SF0">
    <property type="entry name" value="PROTEIN MTO1 HOMOLOG, MITOCHONDRIAL"/>
    <property type="match status" value="1"/>
</dbReference>
<dbReference type="Gene3D" id="1.10.10.1800">
    <property type="entry name" value="tRNA uridine 5-carboxymethylaminomethyl modification enzyme MnmG/GidA"/>
    <property type="match status" value="1"/>
</dbReference>
<protein>
    <recommendedName>
        <fullName evidence="5">tRNA uridine 5-carboxymethylaminomethyl modification enzyme C-terminal subdomain domain-containing protein</fullName>
    </recommendedName>
</protein>
<dbReference type="PANTHER" id="PTHR11806">
    <property type="entry name" value="GLUCOSE INHIBITED DIVISION PROTEIN A"/>
    <property type="match status" value="1"/>
</dbReference>
<dbReference type="PROSITE" id="PS01280">
    <property type="entry name" value="GIDA_1"/>
    <property type="match status" value="1"/>
</dbReference>
<evidence type="ECO:0000256" key="4">
    <source>
        <dbReference type="ARBA" id="ARBA00022827"/>
    </source>
</evidence>
<keyword evidence="4" id="KW-0274">FAD</keyword>
<dbReference type="InterPro" id="IPR047001">
    <property type="entry name" value="MnmG_C_subdom"/>
</dbReference>
<feature type="domain" description="tRNA uridine 5-carboxymethylaminomethyl modification enzyme C-terminal subdomain" evidence="5">
    <location>
        <begin position="546"/>
        <end position="617"/>
    </location>
</feature>
<dbReference type="HAMAP" id="MF_00129">
    <property type="entry name" value="MnmG_GidA"/>
    <property type="match status" value="1"/>
</dbReference>
<dbReference type="EMBL" id="UINC01003297">
    <property type="protein sequence ID" value="SVA05078.1"/>
    <property type="molecule type" value="Genomic_DNA"/>
</dbReference>
<dbReference type="FunFam" id="1.10.150.570:FF:000001">
    <property type="entry name" value="tRNA uridine 5-carboxymethylaminomethyl modification enzyme MnmG"/>
    <property type="match status" value="1"/>
</dbReference>
<dbReference type="Pfam" id="PF01134">
    <property type="entry name" value="GIDA"/>
    <property type="match status" value="1"/>
</dbReference>
<reference evidence="6" key="1">
    <citation type="submission" date="2018-05" db="EMBL/GenBank/DDBJ databases">
        <authorList>
            <person name="Lanie J.A."/>
            <person name="Ng W.-L."/>
            <person name="Kazmierczak K.M."/>
            <person name="Andrzejewski T.M."/>
            <person name="Davidsen T.M."/>
            <person name="Wayne K.J."/>
            <person name="Tettelin H."/>
            <person name="Glass J.I."/>
            <person name="Rusch D."/>
            <person name="Podicherti R."/>
            <person name="Tsui H.-C.T."/>
            <person name="Winkler M.E."/>
        </authorList>
    </citation>
    <scope>NUCLEOTIDE SEQUENCE</scope>
</reference>
<dbReference type="NCBIfam" id="TIGR00136">
    <property type="entry name" value="mnmG_gidA"/>
    <property type="match status" value="1"/>
</dbReference>
<dbReference type="Gene3D" id="1.10.150.570">
    <property type="entry name" value="GidA associated domain, C-terminal subdomain"/>
    <property type="match status" value="1"/>
</dbReference>
<dbReference type="InterPro" id="IPR044920">
    <property type="entry name" value="MnmG_C_subdom_sf"/>
</dbReference>
<dbReference type="Gene3D" id="3.50.50.60">
    <property type="entry name" value="FAD/NAD(P)-binding domain"/>
    <property type="match status" value="2"/>
</dbReference>
<dbReference type="Pfam" id="PF21680">
    <property type="entry name" value="GIDA_C_1st"/>
    <property type="match status" value="1"/>
</dbReference>
<dbReference type="InterPro" id="IPR036188">
    <property type="entry name" value="FAD/NAD-bd_sf"/>
</dbReference>
<dbReference type="InterPro" id="IPR040131">
    <property type="entry name" value="MnmG_N"/>
</dbReference>
<dbReference type="AlphaFoldDB" id="A0A381SP49"/>
<comment type="cofactor">
    <cofactor evidence="1">
        <name>FAD</name>
        <dbReference type="ChEBI" id="CHEBI:57692"/>
    </cofactor>
</comment>
<dbReference type="InterPro" id="IPR020595">
    <property type="entry name" value="MnmG-rel_CS"/>
</dbReference>
<gene>
    <name evidence="6" type="ORF">METZ01_LOCUS57932</name>
</gene>
<dbReference type="InterPro" id="IPR004416">
    <property type="entry name" value="MnmG"/>
</dbReference>
<dbReference type="InterPro" id="IPR002218">
    <property type="entry name" value="MnmG-rel"/>
</dbReference>
<dbReference type="InterPro" id="IPR026904">
    <property type="entry name" value="MnmG_C"/>
</dbReference>
<evidence type="ECO:0000256" key="1">
    <source>
        <dbReference type="ARBA" id="ARBA00001974"/>
    </source>
</evidence>
<dbReference type="GO" id="GO:0030488">
    <property type="term" value="P:tRNA methylation"/>
    <property type="evidence" value="ECO:0007669"/>
    <property type="project" value="TreeGrafter"/>
</dbReference>
<dbReference type="GO" id="GO:0005829">
    <property type="term" value="C:cytosol"/>
    <property type="evidence" value="ECO:0007669"/>
    <property type="project" value="TreeGrafter"/>
</dbReference>
<evidence type="ECO:0000259" key="5">
    <source>
        <dbReference type="SMART" id="SM01228"/>
    </source>
</evidence>
<dbReference type="Pfam" id="PF13932">
    <property type="entry name" value="SAM_GIDA_C"/>
    <property type="match status" value="1"/>
</dbReference>
<dbReference type="GO" id="GO:0002098">
    <property type="term" value="P:tRNA wobble uridine modification"/>
    <property type="evidence" value="ECO:0007669"/>
    <property type="project" value="InterPro"/>
</dbReference>
<comment type="similarity">
    <text evidence="2">Belongs to the MnmG family.</text>
</comment>
<dbReference type="SUPFAM" id="SSF51905">
    <property type="entry name" value="FAD/NAD(P)-binding domain"/>
    <property type="match status" value="1"/>
</dbReference>
<dbReference type="GO" id="GO:0050660">
    <property type="term" value="F:flavin adenine dinucleotide binding"/>
    <property type="evidence" value="ECO:0007669"/>
    <property type="project" value="InterPro"/>
</dbReference>
<accession>A0A381SP49</accession>
<evidence type="ECO:0000256" key="2">
    <source>
        <dbReference type="ARBA" id="ARBA00007653"/>
    </source>
</evidence>
<proteinExistence type="inferred from homology"/>
<evidence type="ECO:0000256" key="3">
    <source>
        <dbReference type="ARBA" id="ARBA00022630"/>
    </source>
</evidence>
<name>A0A381SP49_9ZZZZ</name>